<evidence type="ECO:0000256" key="3">
    <source>
        <dbReference type="ARBA" id="ARBA00018706"/>
    </source>
</evidence>
<evidence type="ECO:0000256" key="2">
    <source>
        <dbReference type="ARBA" id="ARBA00011003"/>
    </source>
</evidence>
<dbReference type="InterPro" id="IPR027417">
    <property type="entry name" value="P-loop_NTPase"/>
</dbReference>
<name>A0AAE0TPK8_9PEZI</name>
<dbReference type="Pfam" id="PF16575">
    <property type="entry name" value="CLP1_P"/>
    <property type="match status" value="1"/>
</dbReference>
<keyword evidence="8" id="KW-0067">ATP-binding</keyword>
<dbReference type="Gene3D" id="3.40.50.300">
    <property type="entry name" value="P-loop containing nucleotide triphosphate hydrolases"/>
    <property type="match status" value="1"/>
</dbReference>
<dbReference type="GO" id="GO:0000448">
    <property type="term" value="P:cleavage in ITS2 between 5.8S rRNA and LSU-rRNA of tricistronic rRNA transcript (SSU-rRNA, 5.8S rRNA, LSU-rRNA)"/>
    <property type="evidence" value="ECO:0007669"/>
    <property type="project" value="TreeGrafter"/>
</dbReference>
<evidence type="ECO:0000256" key="4">
    <source>
        <dbReference type="ARBA" id="ARBA00019824"/>
    </source>
</evidence>
<organism evidence="10 11">
    <name type="scientific">Recurvomyces mirabilis</name>
    <dbReference type="NCBI Taxonomy" id="574656"/>
    <lineage>
        <taxon>Eukaryota</taxon>
        <taxon>Fungi</taxon>
        <taxon>Dikarya</taxon>
        <taxon>Ascomycota</taxon>
        <taxon>Pezizomycotina</taxon>
        <taxon>Dothideomycetes</taxon>
        <taxon>Dothideomycetidae</taxon>
        <taxon>Mycosphaerellales</taxon>
        <taxon>Teratosphaeriaceae</taxon>
        <taxon>Recurvomyces</taxon>
    </lineage>
</organism>
<evidence type="ECO:0000256" key="1">
    <source>
        <dbReference type="ARBA" id="ARBA00003798"/>
    </source>
</evidence>
<dbReference type="EMBL" id="JAUTXT010000043">
    <property type="protein sequence ID" value="KAK3671434.1"/>
    <property type="molecule type" value="Genomic_DNA"/>
</dbReference>
<evidence type="ECO:0000259" key="9">
    <source>
        <dbReference type="Pfam" id="PF16575"/>
    </source>
</evidence>
<dbReference type="InterPro" id="IPR032319">
    <property type="entry name" value="CLP1_P"/>
</dbReference>
<evidence type="ECO:0000256" key="6">
    <source>
        <dbReference type="ARBA" id="ARBA00022741"/>
    </source>
</evidence>
<keyword evidence="7" id="KW-0418">Kinase</keyword>
<protein>
    <recommendedName>
        <fullName evidence="4">Polynucleotide 5'-hydroxyl-kinase GRC3</fullName>
    </recommendedName>
    <alternativeName>
        <fullName evidence="3">Polynucleotide 5'-hydroxyl-kinase grc3</fullName>
    </alternativeName>
</protein>
<comment type="function">
    <text evidence="1">Polynucleotide 5'-kinase involved in rRNA processing.</text>
</comment>
<dbReference type="AlphaFoldDB" id="A0AAE0TPK8"/>
<dbReference type="GeneID" id="89959583"/>
<evidence type="ECO:0000256" key="5">
    <source>
        <dbReference type="ARBA" id="ARBA00022679"/>
    </source>
</evidence>
<feature type="domain" description="Clp1 P-loop" evidence="9">
    <location>
        <begin position="256"/>
        <end position="441"/>
    </location>
</feature>
<evidence type="ECO:0000313" key="11">
    <source>
        <dbReference type="Proteomes" id="UP001274830"/>
    </source>
</evidence>
<gene>
    <name evidence="10" type="primary">GRC3</name>
    <name evidence="10" type="ORF">LTR78_008712</name>
</gene>
<dbReference type="PANTHER" id="PTHR12755">
    <property type="entry name" value="CLEAVAGE/POLYADENYLATION FACTOR IA SUBUNIT CLP1P"/>
    <property type="match status" value="1"/>
</dbReference>
<evidence type="ECO:0000313" key="10">
    <source>
        <dbReference type="EMBL" id="KAK3671434.1"/>
    </source>
</evidence>
<keyword evidence="6" id="KW-0547">Nucleotide-binding</keyword>
<comment type="caution">
    <text evidence="10">The sequence shown here is derived from an EMBL/GenBank/DDBJ whole genome shotgun (WGS) entry which is preliminary data.</text>
</comment>
<dbReference type="InterPro" id="IPR045116">
    <property type="entry name" value="Clp1/Grc3"/>
</dbReference>
<dbReference type="GO" id="GO:0005634">
    <property type="term" value="C:nucleus"/>
    <property type="evidence" value="ECO:0007669"/>
    <property type="project" value="TreeGrafter"/>
</dbReference>
<reference evidence="10" key="1">
    <citation type="submission" date="2023-07" db="EMBL/GenBank/DDBJ databases">
        <title>Black Yeasts Isolated from many extreme environments.</title>
        <authorList>
            <person name="Coleine C."/>
            <person name="Stajich J.E."/>
            <person name="Selbmann L."/>
        </authorList>
    </citation>
    <scope>NUCLEOTIDE SEQUENCE</scope>
    <source>
        <strain evidence="10">CCFEE 5485</strain>
    </source>
</reference>
<keyword evidence="5" id="KW-0808">Transferase</keyword>
<keyword evidence="11" id="KW-1185">Reference proteome</keyword>
<proteinExistence type="inferred from homology"/>
<dbReference type="GO" id="GO:0005524">
    <property type="term" value="F:ATP binding"/>
    <property type="evidence" value="ECO:0007669"/>
    <property type="project" value="UniProtKB-KW"/>
</dbReference>
<evidence type="ECO:0000256" key="7">
    <source>
        <dbReference type="ARBA" id="ARBA00022777"/>
    </source>
</evidence>
<dbReference type="Proteomes" id="UP001274830">
    <property type="component" value="Unassembled WGS sequence"/>
</dbReference>
<dbReference type="GO" id="GO:0051731">
    <property type="term" value="F:polynucleotide 5'-hydroxyl-kinase activity"/>
    <property type="evidence" value="ECO:0007669"/>
    <property type="project" value="InterPro"/>
</dbReference>
<dbReference type="PANTHER" id="PTHR12755:SF3">
    <property type="entry name" value="POLYNUCLEOTIDE 5'-HYDROXYL-KINASE NOL9"/>
    <property type="match status" value="1"/>
</dbReference>
<sequence>MAQKRKAQDAFGQSNGQLSAFAAARLAKQAKAAAPASSLASHAQQRREEIEQQLNATALASVPYDGHHDLASADSEPEEAEVTISVTTKPAVTLSPSTTFTSGGKIDELIDGSIEATLRNNHSIVCVGEYDLEVQKGLVTVYGATLHPDSGTQRIYAPSTHALPRIIARRNGTKLRVSHVKSTIAKLAKLSPLFRNIWTKNDQLNQSFRLLRSAAGDELQRSLTTLEIDKSTETAISRLTNDAQSTARLVRIMAIGAKSSGKSTFNRILCNALSTKQSARKVLYLDLDPGQPEFGPPGQVSLVEVSAPMWGPSFTHTASAEQTHYKFLRSHTLAATSFKDDAEHYVACAKELIRHADRRQTIIVNACGWVSGLGASVTRELADVLSISHIALLEPLDTSLVESLHGACPDASFLSLTRQSVRPSSRTPAELRSMQTMAYFHARPDHPAEHTRWSSKVISTWRPWIVQYDGPDAPLRAIVSCGQQPHPDFLAEVLDGSLVALVQVETSLNGDTLSWTQTNARETAEGVAIQRTMGGLPYLPPRPSGTSLTLDPHNSSCLGLTLVRGIDASQRTLHLLTPLADHTMASLLDSKQLVLVGGSFDPPEWALLEDVYAGEGNAKGDASLQDRPWVSRRERVGIEGAVWRLRHPPMAGDVR</sequence>
<comment type="similarity">
    <text evidence="2">Belongs to the Clp1 family. NOL9/GRC3 subfamily.</text>
</comment>
<accession>A0AAE0TPK8</accession>
<evidence type="ECO:0000256" key="8">
    <source>
        <dbReference type="ARBA" id="ARBA00022840"/>
    </source>
</evidence>
<dbReference type="RefSeq" id="XP_064696986.1">
    <property type="nucleotide sequence ID" value="XM_064835051.1"/>
</dbReference>